<evidence type="ECO:0000256" key="3">
    <source>
        <dbReference type="SAM" id="MobiDB-lite"/>
    </source>
</evidence>
<feature type="chain" id="PRO_5028977644" evidence="4">
    <location>
        <begin position="25"/>
        <end position="1395"/>
    </location>
</feature>
<evidence type="ECO:0000313" key="5">
    <source>
        <dbReference type="EMBL" id="KAF3098212.1"/>
    </source>
</evidence>
<dbReference type="InterPro" id="IPR002678">
    <property type="entry name" value="DUF34/NIF3"/>
</dbReference>
<proteinExistence type="inferred from homology"/>
<dbReference type="PANTHER" id="PTHR13799">
    <property type="entry name" value="NGG1 INTERACTING FACTOR 3"/>
    <property type="match status" value="1"/>
</dbReference>
<evidence type="ECO:0000313" key="6">
    <source>
        <dbReference type="Proteomes" id="UP000475325"/>
    </source>
</evidence>
<feature type="signal peptide" evidence="4">
    <location>
        <begin position="1"/>
        <end position="24"/>
    </location>
</feature>
<sequence>MFLFLWFLLFIFFLHPWVPIQTLARTIPQACDVEYIEHAIFNHSTGWSSPSQQDIKCQPEHGSDLRKRATLTSLDSSQYIEMGDSSDPEIYQEYQELALRGYQLRVMSIPDFDTSRTGSLLISDATANYELEIQSIRSDPVKNAKDIIGGAPFLDVFLALGRKPPRSLLSMFVKNPVGKGPGQEALPYGFSLSSDLGLLVVHSAYKERDTGNPREELFSEIMFRVWYEEVRGSVGNPSTLRADGLKKLGRLKYIIHEDVENTLTQKVINTVAEFLPEKIRQVQGDEEVGTQSGFLIVLDAVSDNIIEQEAFNAILGSENGRGVAYLLNQHSHAFGRKTVVQIRIFFHGTGGDNPCILFRVARLRLPQVDWKPPQLPYHPAWSRLHPQVLGSAWDSRKNERGGDGGLGTTENNWTPANINSNWNSSKVLARSNGPKRTRSDLLTRQNTQLSAPFQRQRLHKRGPAGDDIRPNSPKDIRSGDLAAYNLAANLGVDLLRITSRPDISERGSTIITKVENNYEINYRDTKPTPLVRKGPINFMLEFYLPESRKRDPMLPRIVDIVSVDNIRPAELGPGKHLYEFEVSIESHLLIIKTINHWGDMGSPIESSVSEICYRIWVGAHEMFAWDLRLADIEDTSAPLSFEQVEDLRFLSTVIIENPQDPNTLSVINSVISTFAQVEGGTESAMLWIEDFSGEEWAPMLDFTGRGIQLTPWSDTAPEDKRVSKAFNALVGCESGKVIAQMLQDHSEALGTTRIEEVVLLSSTGLDGTQAHHLLYKLGILEPLEPEDYKQSPQRDRDTYGERVEAGRKMRADTKPSRQEDFSSAGSDLIMNEKNGYGLGYEFKRWSVNLQETSFISYYLLTNKSPTVVRTTCIKSLDKGTRPICAYTLAYSRLDGLLVIKMAFKSLDRAYPKEQRFSEILYRVWFNEAHRQPRDPKVTVASLKYIGADTIVNVEFLAVARYIFKLHEGSVKTKMIQGSYGYEYIILEESSENAQIRASFDALRATVFGRAISRMLYDHSNALGGKRITQVLVAQIKERPEDLDDIMGDLDVEEFYPITMPGFYILFKVEAPQTVFWQQDCTRFHPSTMSTQSSPILRTILTALRRLYPEHLADKVWDNTGLLLSPPPLTLSSSTLRAPRILLTVDLTTAVATEAISLNAAMVVTYHPIIFRPLKSLTTDNTQQTTLLRLVQAGISVYSPHTAVDAVRGGVNDWLASGISGGEEYEVSRTAIQPCASAQGTEHEGAGYGRLVTLKEPTDIRSIVERVKSFLGMSYLQVALAKRHTATPTERDIRTIGICAGSGGSVFRDVKADLLFTGEMSHHEALAAKESGTSIVACFHSNTERGYLPFMRQKLLETLPRAWEETVEEEGSDEMLDVEGWEVHISGVDRDPYDIV</sequence>
<organism evidence="5 6">
    <name type="scientific">Orbilia oligospora</name>
    <name type="common">Nematode-trapping fungus</name>
    <name type="synonym">Arthrobotrys oligospora</name>
    <dbReference type="NCBI Taxonomy" id="2813651"/>
    <lineage>
        <taxon>Eukaryota</taxon>
        <taxon>Fungi</taxon>
        <taxon>Dikarya</taxon>
        <taxon>Ascomycota</taxon>
        <taxon>Pezizomycotina</taxon>
        <taxon>Orbiliomycetes</taxon>
        <taxon>Orbiliales</taxon>
        <taxon>Orbiliaceae</taxon>
        <taxon>Orbilia</taxon>
    </lineage>
</organism>
<feature type="region of interest" description="Disordered" evidence="3">
    <location>
        <begin position="786"/>
        <end position="822"/>
    </location>
</feature>
<keyword evidence="2" id="KW-0479">Metal-binding</keyword>
<feature type="compositionally biased region" description="Basic and acidic residues" evidence="3">
    <location>
        <begin position="463"/>
        <end position="474"/>
    </location>
</feature>
<dbReference type="FunFam" id="3.40.1390.30:FF:000001">
    <property type="entry name" value="GTP cyclohydrolase 1 type 2"/>
    <property type="match status" value="1"/>
</dbReference>
<reference evidence="5 6" key="1">
    <citation type="submission" date="2019-06" db="EMBL/GenBank/DDBJ databases">
        <authorList>
            <person name="Palmer J.M."/>
        </authorList>
    </citation>
    <scope>NUCLEOTIDE SEQUENCE [LARGE SCALE GENOMIC DNA]</scope>
    <source>
        <strain evidence="5 6">TWF102</strain>
    </source>
</reference>
<feature type="binding site" evidence="2">
    <location>
        <position position="1343"/>
    </location>
    <ligand>
        <name>a divalent metal cation</name>
        <dbReference type="ChEBI" id="CHEBI:60240"/>
        <label>1</label>
    </ligand>
</feature>
<comment type="similarity">
    <text evidence="1">Belongs to the GTP cyclohydrolase I type 2/NIF3 family.</text>
</comment>
<feature type="compositionally biased region" description="Polar residues" evidence="3">
    <location>
        <begin position="440"/>
        <end position="453"/>
    </location>
</feature>
<dbReference type="Pfam" id="PF01784">
    <property type="entry name" value="DUF34_NIF3"/>
    <property type="match status" value="1"/>
</dbReference>
<evidence type="ECO:0000256" key="4">
    <source>
        <dbReference type="SAM" id="SignalP"/>
    </source>
</evidence>
<dbReference type="NCBIfam" id="TIGR00486">
    <property type="entry name" value="YbgI_SA1388"/>
    <property type="match status" value="1"/>
</dbReference>
<feature type="compositionally biased region" description="Basic and acidic residues" evidence="3">
    <location>
        <begin position="786"/>
        <end position="820"/>
    </location>
</feature>
<feature type="binding site" evidence="2">
    <location>
        <position position="1166"/>
    </location>
    <ligand>
        <name>a divalent metal cation</name>
        <dbReference type="ChEBI" id="CHEBI:60240"/>
        <label>1</label>
    </ligand>
</feature>
<feature type="binding site" evidence="2">
    <location>
        <position position="1339"/>
    </location>
    <ligand>
        <name>a divalent metal cation</name>
        <dbReference type="ChEBI" id="CHEBI:60240"/>
        <label>1</label>
    </ligand>
</feature>
<dbReference type="EMBL" id="WIQW01000032">
    <property type="protein sequence ID" value="KAF3098212.1"/>
    <property type="molecule type" value="Genomic_DNA"/>
</dbReference>
<evidence type="ECO:0000256" key="2">
    <source>
        <dbReference type="PIRSR" id="PIRSR602678-1"/>
    </source>
</evidence>
<name>A0A7C8ND34_ORBOL</name>
<accession>A0A7C8ND34</accession>
<evidence type="ECO:0000256" key="1">
    <source>
        <dbReference type="ARBA" id="ARBA00006964"/>
    </source>
</evidence>
<gene>
    <name evidence="5" type="ORF">TWF102_006198</name>
</gene>
<dbReference type="Gene3D" id="3.40.1390.30">
    <property type="entry name" value="NIF3 (NGG1p interacting factor 3)-like"/>
    <property type="match status" value="1"/>
</dbReference>
<dbReference type="PANTHER" id="PTHR13799:SF13">
    <property type="entry name" value="NIF3-LIKE PROTEIN 1"/>
    <property type="match status" value="1"/>
</dbReference>
<feature type="compositionally biased region" description="Polar residues" evidence="3">
    <location>
        <begin position="408"/>
        <end position="426"/>
    </location>
</feature>
<protein>
    <submittedName>
        <fullName evidence="5">Uncharacterized protein</fullName>
    </submittedName>
</protein>
<dbReference type="SUPFAM" id="SSF102705">
    <property type="entry name" value="NIF3 (NGG1p interacting factor 3)-like"/>
    <property type="match status" value="1"/>
</dbReference>
<feature type="binding site" evidence="2">
    <location>
        <position position="1204"/>
    </location>
    <ligand>
        <name>a divalent metal cation</name>
        <dbReference type="ChEBI" id="CHEBI:60240"/>
        <label>1</label>
    </ligand>
</feature>
<comment type="caution">
    <text evidence="5">The sequence shown here is derived from an EMBL/GenBank/DDBJ whole genome shotgun (WGS) entry which is preliminary data.</text>
</comment>
<dbReference type="GO" id="GO:0046872">
    <property type="term" value="F:metal ion binding"/>
    <property type="evidence" value="ECO:0007669"/>
    <property type="project" value="UniProtKB-KW"/>
</dbReference>
<dbReference type="InterPro" id="IPR036069">
    <property type="entry name" value="DUF34/NIF3_sf"/>
</dbReference>
<dbReference type="Proteomes" id="UP000475325">
    <property type="component" value="Unassembled WGS sequence"/>
</dbReference>
<feature type="region of interest" description="Disordered" evidence="3">
    <location>
        <begin position="393"/>
        <end position="474"/>
    </location>
</feature>
<dbReference type="GO" id="GO:0005739">
    <property type="term" value="C:mitochondrion"/>
    <property type="evidence" value="ECO:0007669"/>
    <property type="project" value="TreeGrafter"/>
</dbReference>
<keyword evidence="4" id="KW-0732">Signal</keyword>